<dbReference type="Gene3D" id="3.30.565.60">
    <property type="match status" value="1"/>
</dbReference>
<comment type="caution">
    <text evidence="2">The sequence shown here is derived from an EMBL/GenBank/DDBJ whole genome shotgun (WGS) entry which is preliminary data.</text>
</comment>
<feature type="domain" description="Schlafen AlbA-2" evidence="1">
    <location>
        <begin position="20"/>
        <end position="143"/>
    </location>
</feature>
<gene>
    <name evidence="2" type="ORF">EZE20_01285</name>
</gene>
<dbReference type="Pfam" id="PF04326">
    <property type="entry name" value="SLFN_AlbA_2"/>
    <property type="match status" value="1"/>
</dbReference>
<dbReference type="OrthoDB" id="9768354at2"/>
<evidence type="ECO:0000259" key="1">
    <source>
        <dbReference type="Pfam" id="PF04326"/>
    </source>
</evidence>
<dbReference type="InterPro" id="IPR038475">
    <property type="entry name" value="RecG_C_sf"/>
</dbReference>
<dbReference type="Gene3D" id="3.30.950.30">
    <property type="entry name" value="Schlafen, AAA domain"/>
    <property type="match status" value="1"/>
</dbReference>
<proteinExistence type="predicted"/>
<evidence type="ECO:0000313" key="3">
    <source>
        <dbReference type="Proteomes" id="UP000295706"/>
    </source>
</evidence>
<dbReference type="PANTHER" id="PTHR30595">
    <property type="entry name" value="GLPR-RELATED TRANSCRIPTIONAL REPRESSOR"/>
    <property type="match status" value="1"/>
</dbReference>
<accession>A0A4R4KLL1</accession>
<dbReference type="AlphaFoldDB" id="A0A4R4KLL1"/>
<dbReference type="Proteomes" id="UP000295706">
    <property type="component" value="Unassembled WGS sequence"/>
</dbReference>
<dbReference type="EMBL" id="SMJU01000001">
    <property type="protein sequence ID" value="TDB69254.1"/>
    <property type="molecule type" value="Genomic_DNA"/>
</dbReference>
<reference evidence="2 3" key="1">
    <citation type="submission" date="2019-02" db="EMBL/GenBank/DDBJ databases">
        <title>Arundinibacter roseus gen. nov., sp. nov., a new member of the family Cytophagaceae.</title>
        <authorList>
            <person name="Szuroczki S."/>
            <person name="Khayer B."/>
            <person name="Sproer C."/>
            <person name="Toumi M."/>
            <person name="Szabo A."/>
            <person name="Felfoldi T."/>
            <person name="Schumann P."/>
            <person name="Toth E."/>
        </authorList>
    </citation>
    <scope>NUCLEOTIDE SEQUENCE [LARGE SCALE GENOMIC DNA]</scope>
    <source>
        <strain evidence="2 3">DMA-k-7a</strain>
    </source>
</reference>
<evidence type="ECO:0000313" key="2">
    <source>
        <dbReference type="EMBL" id="TDB69254.1"/>
    </source>
</evidence>
<organism evidence="2 3">
    <name type="scientific">Arundinibacter roseus</name>
    <dbReference type="NCBI Taxonomy" id="2070510"/>
    <lineage>
        <taxon>Bacteria</taxon>
        <taxon>Pseudomonadati</taxon>
        <taxon>Bacteroidota</taxon>
        <taxon>Cytophagia</taxon>
        <taxon>Cytophagales</taxon>
        <taxon>Spirosomataceae</taxon>
        <taxon>Arundinibacter</taxon>
    </lineage>
</organism>
<dbReference type="PANTHER" id="PTHR30595:SF6">
    <property type="entry name" value="SCHLAFEN ALBA-2 DOMAIN-CONTAINING PROTEIN"/>
    <property type="match status" value="1"/>
</dbReference>
<name>A0A4R4KLL1_9BACT</name>
<protein>
    <submittedName>
        <fullName evidence="2">AAA family ATPase</fullName>
    </submittedName>
</protein>
<sequence>MKKFTEQELQEYLLQQFPKENERCEWKEFKNLKHSIASQAGEDVISYVSAISNMKGGHLVLGVKDTTLEIVGIQDFHTYNPENIKIRLINDCPNLVSEGLLVEEFQTLESSKWIWVIHIPKHPFRQPVYAHKKAWQRLGDSLVELTQARKEAILYEVKPTDDWSAVILPEATIEDLDVQALKKARFEFQKRNPKYAPELDQWDDVKFLDKARLTIKGKITRACMMLLGKEEEEHFLNSTVKIRWTLRTLDNQDKDFEVFSIPLILAVDEVFTKIRNLKYRYLRPGTLFPDEVLRYAPFTIRELLNNAIAHQDYTKGARINVVEFEDDHLVFSNYGAFLPKSVEEVVLSDSPEEVYRNPYLVEAMKNLDMIETQGGGIRKIFNFQRKRFFPMPDYDLSDGKVKVTILGKVLDEEFANILVQNPDLSLEEIIAMDKVQKKMPLTNEEYNYLKKKQFISGRKPNIYLSEKVIAPINNENLRQEYIRNRGFDDQYCKDLILEYLAKWGKANRRQIENLIWDKLSDVLSEDRKKNKVGNLLSALRIQGKIKSVGFGTWEPVKPE</sequence>
<dbReference type="Pfam" id="PF13749">
    <property type="entry name" value="HATPase_c_4"/>
    <property type="match status" value="1"/>
</dbReference>
<dbReference type="InterPro" id="IPR038461">
    <property type="entry name" value="Schlafen_AlbA_2_dom_sf"/>
</dbReference>
<dbReference type="InterPro" id="IPR007421">
    <property type="entry name" value="Schlafen_AlbA_2_dom"/>
</dbReference>
<keyword evidence="3" id="KW-1185">Reference proteome</keyword>